<keyword evidence="2" id="KW-0472">Membrane</keyword>
<evidence type="ECO:0000256" key="2">
    <source>
        <dbReference type="SAM" id="Phobius"/>
    </source>
</evidence>
<protein>
    <submittedName>
        <fullName evidence="3">Uncharacterized protein</fullName>
    </submittedName>
</protein>
<evidence type="ECO:0000313" key="4">
    <source>
        <dbReference type="Proteomes" id="UP000549394"/>
    </source>
</evidence>
<dbReference type="Proteomes" id="UP000549394">
    <property type="component" value="Unassembled WGS sequence"/>
</dbReference>
<organism evidence="3 4">
    <name type="scientific">Dimorphilus gyrociliatus</name>
    <dbReference type="NCBI Taxonomy" id="2664684"/>
    <lineage>
        <taxon>Eukaryota</taxon>
        <taxon>Metazoa</taxon>
        <taxon>Spiralia</taxon>
        <taxon>Lophotrochozoa</taxon>
        <taxon>Annelida</taxon>
        <taxon>Polychaeta</taxon>
        <taxon>Polychaeta incertae sedis</taxon>
        <taxon>Dinophilidae</taxon>
        <taxon>Dimorphilus</taxon>
    </lineage>
</organism>
<proteinExistence type="predicted"/>
<feature type="transmembrane region" description="Helical" evidence="2">
    <location>
        <begin position="204"/>
        <end position="230"/>
    </location>
</feature>
<comment type="caution">
    <text evidence="3">The sequence shown here is derived from an EMBL/GenBank/DDBJ whole genome shotgun (WGS) entry which is preliminary data.</text>
</comment>
<accession>A0A7I8VNQ7</accession>
<evidence type="ECO:0000313" key="3">
    <source>
        <dbReference type="EMBL" id="CAD5117341.1"/>
    </source>
</evidence>
<feature type="region of interest" description="Disordered" evidence="1">
    <location>
        <begin position="19"/>
        <end position="39"/>
    </location>
</feature>
<dbReference type="EMBL" id="CAJFCJ010000007">
    <property type="protein sequence ID" value="CAD5117341.1"/>
    <property type="molecule type" value="Genomic_DNA"/>
</dbReference>
<gene>
    <name evidence="3" type="ORF">DGYR_LOCUS5876</name>
</gene>
<sequence>MLYESVSTVDTNLQLKCSRDNTSNLSNDNRSEEVSNKKSVGGELEWEECIKLRYTERPSNILCNSPPPANGTESGEAEVDSNANRNSTKTIVDNYDIEMEKLNDDSQNSMLHLTIAPTPRLGYYADIMMERKGIKGKHSKFDERRTNTLQLPEVSQPIVQRRHSSASNSSVGDKDNLLELITNCREMEELNLNFEKKLFVKKDYFLSTAFGLLLGILTALFARSLVLVLFG</sequence>
<reference evidence="3 4" key="1">
    <citation type="submission" date="2020-08" db="EMBL/GenBank/DDBJ databases">
        <authorList>
            <person name="Hejnol A."/>
        </authorList>
    </citation>
    <scope>NUCLEOTIDE SEQUENCE [LARGE SCALE GENOMIC DNA]</scope>
</reference>
<name>A0A7I8VNQ7_9ANNE</name>
<keyword evidence="4" id="KW-1185">Reference proteome</keyword>
<keyword evidence="2" id="KW-0812">Transmembrane</keyword>
<feature type="compositionally biased region" description="Polar residues" evidence="1">
    <location>
        <begin position="19"/>
        <end position="28"/>
    </location>
</feature>
<keyword evidence="2" id="KW-1133">Transmembrane helix</keyword>
<feature type="region of interest" description="Disordered" evidence="1">
    <location>
        <begin position="61"/>
        <end position="83"/>
    </location>
</feature>
<evidence type="ECO:0000256" key="1">
    <source>
        <dbReference type="SAM" id="MobiDB-lite"/>
    </source>
</evidence>
<dbReference type="AlphaFoldDB" id="A0A7I8VNQ7"/>